<feature type="domain" description="Amidase" evidence="2">
    <location>
        <begin position="25"/>
        <end position="421"/>
    </location>
</feature>
<dbReference type="GO" id="GO:0016740">
    <property type="term" value="F:transferase activity"/>
    <property type="evidence" value="ECO:0007669"/>
    <property type="project" value="UniProtKB-KW"/>
</dbReference>
<accession>A0A346XXE3</accession>
<evidence type="ECO:0000256" key="1">
    <source>
        <dbReference type="SAM" id="MobiDB-lite"/>
    </source>
</evidence>
<feature type="region of interest" description="Disordered" evidence="1">
    <location>
        <begin position="129"/>
        <end position="151"/>
    </location>
</feature>
<dbReference type="InterPro" id="IPR000120">
    <property type="entry name" value="Amidase"/>
</dbReference>
<dbReference type="Gene3D" id="3.90.1300.10">
    <property type="entry name" value="Amidase signature (AS) domain"/>
    <property type="match status" value="1"/>
</dbReference>
<dbReference type="SUPFAM" id="SSF75304">
    <property type="entry name" value="Amidase signature (AS) enzymes"/>
    <property type="match status" value="1"/>
</dbReference>
<keyword evidence="4" id="KW-1185">Reference proteome</keyword>
<dbReference type="RefSeq" id="WP_114591473.1">
    <property type="nucleotide sequence ID" value="NZ_CP031165.1"/>
</dbReference>
<dbReference type="InterPro" id="IPR036928">
    <property type="entry name" value="AS_sf"/>
</dbReference>
<dbReference type="PROSITE" id="PS00571">
    <property type="entry name" value="AMIDASES"/>
    <property type="match status" value="1"/>
</dbReference>
<evidence type="ECO:0000259" key="2">
    <source>
        <dbReference type="Pfam" id="PF01425"/>
    </source>
</evidence>
<dbReference type="Pfam" id="PF01425">
    <property type="entry name" value="Amidase"/>
    <property type="match status" value="1"/>
</dbReference>
<evidence type="ECO:0000313" key="3">
    <source>
        <dbReference type="EMBL" id="AXV06890.1"/>
    </source>
</evidence>
<dbReference type="OrthoDB" id="182039at2"/>
<dbReference type="Proteomes" id="UP000264006">
    <property type="component" value="Chromosome"/>
</dbReference>
<feature type="compositionally biased region" description="Polar residues" evidence="1">
    <location>
        <begin position="129"/>
        <end position="143"/>
    </location>
</feature>
<gene>
    <name evidence="3" type="ORF">DVS28_a2208</name>
</gene>
<name>A0A346XXE3_9ACTN</name>
<dbReference type="InterPro" id="IPR020556">
    <property type="entry name" value="Amidase_CS"/>
</dbReference>
<dbReference type="EMBL" id="CP031165">
    <property type="protein sequence ID" value="AXV06890.1"/>
    <property type="molecule type" value="Genomic_DNA"/>
</dbReference>
<dbReference type="KEGG" id="euz:DVS28_a2208"/>
<proteinExistence type="predicted"/>
<reference evidence="3 4" key="1">
    <citation type="submission" date="2018-09" db="EMBL/GenBank/DDBJ databases">
        <title>Complete genome sequence of Euzebya sp. DY32-46 isolated from seawater of Pacific Ocean.</title>
        <authorList>
            <person name="Xu L."/>
            <person name="Wu Y.-H."/>
            <person name="Xu X.-W."/>
        </authorList>
    </citation>
    <scope>NUCLEOTIDE SEQUENCE [LARGE SCALE GENOMIC DNA]</scope>
    <source>
        <strain evidence="3 4">DY32-46</strain>
    </source>
</reference>
<dbReference type="PANTHER" id="PTHR11895">
    <property type="entry name" value="TRANSAMIDASE"/>
    <property type="match status" value="1"/>
</dbReference>
<dbReference type="PANTHER" id="PTHR11895:SF67">
    <property type="entry name" value="AMIDASE DOMAIN-CONTAINING PROTEIN"/>
    <property type="match status" value="1"/>
</dbReference>
<protein>
    <submittedName>
        <fullName evidence="3">Aspartyl-tRNA(Asn) amidotransferase subunit A</fullName>
    </submittedName>
</protein>
<organism evidence="3 4">
    <name type="scientific">Euzebya pacifica</name>
    <dbReference type="NCBI Taxonomy" id="1608957"/>
    <lineage>
        <taxon>Bacteria</taxon>
        <taxon>Bacillati</taxon>
        <taxon>Actinomycetota</taxon>
        <taxon>Nitriliruptoria</taxon>
        <taxon>Euzebyales</taxon>
    </lineage>
</organism>
<dbReference type="AlphaFoldDB" id="A0A346XXE3"/>
<evidence type="ECO:0000313" key="4">
    <source>
        <dbReference type="Proteomes" id="UP000264006"/>
    </source>
</evidence>
<sequence length="455" mass="47131">MTTVADLRAGYAAALTTPTAVAEAFLAARPTERPWQAFRSVDAEDVRAQARTSTERLAAGTPAGPLEGVPVGVKDFVAVDGYRSHAGTRDLVAHGDVDALLVRRLRDAGAIIVGKLHCTELGLSPTGISGAQPTPVNPHSPTHLTGGSSSGTGAAVGAGLIPLGVGSDGGGSIRIPAALCGVFGIKPSWDLVPTDGEMSVGWWSVEHIGPLARCTEDLTTMLSVMADVPLAISEEPLRFGVDWSWWGRPDAEVDAACRAVVAELSAADISIPYVDLAMSAGYATALAEVVAGVWDVWQDTPDRFSTDVRATLGMSAHVTGADYVRAQQVRRVLAESFEAAFETVDVIVVPTTATAAPPRPSDAELDAGVVDLDMLDAMIAYTFPANLCGLPAASVPVGQTLDGRPIGLQLIGRRGADATVLSACAALERAGLAAAPVSSRQHDPFPVPTPTTHEE</sequence>
<keyword evidence="3" id="KW-0808">Transferase</keyword>
<dbReference type="InterPro" id="IPR023631">
    <property type="entry name" value="Amidase_dom"/>
</dbReference>